<accession>A0A3P7QG83</accession>
<evidence type="ECO:0000313" key="2">
    <source>
        <dbReference type="Proteomes" id="UP000271889"/>
    </source>
</evidence>
<organism evidence="1 2">
    <name type="scientific">Cylicostephanus goldi</name>
    <name type="common">Nematode worm</name>
    <dbReference type="NCBI Taxonomy" id="71465"/>
    <lineage>
        <taxon>Eukaryota</taxon>
        <taxon>Metazoa</taxon>
        <taxon>Ecdysozoa</taxon>
        <taxon>Nematoda</taxon>
        <taxon>Chromadorea</taxon>
        <taxon>Rhabditida</taxon>
        <taxon>Rhabditina</taxon>
        <taxon>Rhabditomorpha</taxon>
        <taxon>Strongyloidea</taxon>
        <taxon>Strongylidae</taxon>
        <taxon>Cylicostephanus</taxon>
    </lineage>
</organism>
<sequence length="108" mass="12525">MELVLRKRVCLNIYKKASLTERIRKRIVGADPLHRTAVYYDVVAHLPKLDRLRQEVAITNMLSRRDRHQRLSHLGLPSQSFRMKRAVSLPNTNSLVSLFPNFSKATQS</sequence>
<dbReference type="Proteomes" id="UP000271889">
    <property type="component" value="Unassembled WGS sequence"/>
</dbReference>
<gene>
    <name evidence="1" type="ORF">CGOC_LOCUS11365</name>
</gene>
<proteinExistence type="predicted"/>
<name>A0A3P7QG83_CYLGO</name>
<dbReference type="OrthoDB" id="5873648at2759"/>
<reference evidence="1 2" key="1">
    <citation type="submission" date="2018-11" db="EMBL/GenBank/DDBJ databases">
        <authorList>
            <consortium name="Pathogen Informatics"/>
        </authorList>
    </citation>
    <scope>NUCLEOTIDE SEQUENCE [LARGE SCALE GENOMIC DNA]</scope>
</reference>
<dbReference type="EMBL" id="UYRV01116009">
    <property type="protein sequence ID" value="VDN29816.1"/>
    <property type="molecule type" value="Genomic_DNA"/>
</dbReference>
<protein>
    <submittedName>
        <fullName evidence="1">Uncharacterized protein</fullName>
    </submittedName>
</protein>
<keyword evidence="2" id="KW-1185">Reference proteome</keyword>
<evidence type="ECO:0000313" key="1">
    <source>
        <dbReference type="EMBL" id="VDN29816.1"/>
    </source>
</evidence>
<dbReference type="AlphaFoldDB" id="A0A3P7QG83"/>